<protein>
    <recommendedName>
        <fullName evidence="3">Knr4/Smi1-like domain-containing protein</fullName>
    </recommendedName>
</protein>
<name>A0ABP9VJK0_9BACT</name>
<evidence type="ECO:0000313" key="1">
    <source>
        <dbReference type="EMBL" id="GAA5505380.1"/>
    </source>
</evidence>
<sequence length="268" mass="30713">MLDMIPSLPSWWEALRREDPDVKPPACPAVDRIRDPLKTLPRSFDWTNDLETWSRIDYEKPMSGFEMMMLQRACIIRGANSENHSERQKRFSKFKNELAARGFTIPSSLNTVFTNDRLFDLFRFPCQSFSLPDALASFPGDDRLILFLFLSDAQGCNFTHVLLAPNGQHVVTRSCHPYGLDDADDYTQQDSDERQLFCLADSFDAFICNAIDEIINFETEAASDWIARGDQLRDADRIEDAKLAYRLGLAYNPDCQPLHERLRASETG</sequence>
<comment type="caution">
    <text evidence="1">The sequence shown here is derived from an EMBL/GenBank/DDBJ whole genome shotgun (WGS) entry which is preliminary data.</text>
</comment>
<reference evidence="1 2" key="1">
    <citation type="submission" date="2024-02" db="EMBL/GenBank/DDBJ databases">
        <title>Rhodopirellula caenicola NBRC 110016.</title>
        <authorList>
            <person name="Ichikawa N."/>
            <person name="Katano-Makiyama Y."/>
            <person name="Hidaka K."/>
        </authorList>
    </citation>
    <scope>NUCLEOTIDE SEQUENCE [LARGE SCALE GENOMIC DNA]</scope>
    <source>
        <strain evidence="1 2">NBRC 110016</strain>
    </source>
</reference>
<keyword evidence="2" id="KW-1185">Reference proteome</keyword>
<proteinExistence type="predicted"/>
<dbReference type="Proteomes" id="UP001416858">
    <property type="component" value="Unassembled WGS sequence"/>
</dbReference>
<dbReference type="EMBL" id="BAABRO010000001">
    <property type="protein sequence ID" value="GAA5505380.1"/>
    <property type="molecule type" value="Genomic_DNA"/>
</dbReference>
<organism evidence="1 2">
    <name type="scientific">Novipirellula caenicola</name>
    <dbReference type="NCBI Taxonomy" id="1536901"/>
    <lineage>
        <taxon>Bacteria</taxon>
        <taxon>Pseudomonadati</taxon>
        <taxon>Planctomycetota</taxon>
        <taxon>Planctomycetia</taxon>
        <taxon>Pirellulales</taxon>
        <taxon>Pirellulaceae</taxon>
        <taxon>Novipirellula</taxon>
    </lineage>
</organism>
<gene>
    <name evidence="1" type="ORF">Rcae01_00825</name>
</gene>
<accession>A0ABP9VJK0</accession>
<evidence type="ECO:0008006" key="3">
    <source>
        <dbReference type="Google" id="ProtNLM"/>
    </source>
</evidence>
<evidence type="ECO:0000313" key="2">
    <source>
        <dbReference type="Proteomes" id="UP001416858"/>
    </source>
</evidence>